<dbReference type="InterPro" id="IPR029044">
    <property type="entry name" value="Nucleotide-diphossugar_trans"/>
</dbReference>
<dbReference type="KEGG" id="csn:Cyast_0719"/>
<keyword evidence="2" id="KW-1185">Reference proteome</keyword>
<dbReference type="eggNOG" id="COG1442">
    <property type="taxonomic scope" value="Bacteria"/>
</dbReference>
<evidence type="ECO:0000313" key="1">
    <source>
        <dbReference type="EMBL" id="AFZ46693.1"/>
    </source>
</evidence>
<dbReference type="BioCyc" id="CSTA292563:G1353-725-MONOMER"/>
<evidence type="ECO:0008006" key="3">
    <source>
        <dbReference type="Google" id="ProtNLM"/>
    </source>
</evidence>
<dbReference type="NCBIfam" id="NF045582">
    <property type="entry name" value="Npun_R2823_gen"/>
    <property type="match status" value="1"/>
</dbReference>
<dbReference type="AlphaFoldDB" id="K9YKU0"/>
<evidence type="ECO:0000313" key="2">
    <source>
        <dbReference type="Proteomes" id="UP000010483"/>
    </source>
</evidence>
<dbReference type="HOGENOM" id="CLU_072499_0_0_3"/>
<name>K9YKU0_CYASC</name>
<dbReference type="STRING" id="292563.Cyast_0719"/>
<dbReference type="Proteomes" id="UP000010483">
    <property type="component" value="Chromosome"/>
</dbReference>
<organism evidence="1 2">
    <name type="scientific">Cyanobacterium stanieri (strain ATCC 29140 / PCC 7202)</name>
    <dbReference type="NCBI Taxonomy" id="292563"/>
    <lineage>
        <taxon>Bacteria</taxon>
        <taxon>Bacillati</taxon>
        <taxon>Cyanobacteriota</taxon>
        <taxon>Cyanophyceae</taxon>
        <taxon>Oscillatoriophycideae</taxon>
        <taxon>Chroococcales</taxon>
        <taxon>Geminocystaceae</taxon>
        <taxon>Cyanobacterium</taxon>
    </lineage>
</organism>
<proteinExistence type="predicted"/>
<dbReference type="Gene3D" id="3.90.550.10">
    <property type="entry name" value="Spore Coat Polysaccharide Biosynthesis Protein SpsA, Chain A"/>
    <property type="match status" value="1"/>
</dbReference>
<protein>
    <recommendedName>
        <fullName evidence="3">Methionine synthase</fullName>
    </recommendedName>
</protein>
<gene>
    <name evidence="1" type="ordered locus">Cyast_0719</name>
</gene>
<dbReference type="SUPFAM" id="SSF53448">
    <property type="entry name" value="Nucleotide-diphospho-sugar transferases"/>
    <property type="match status" value="1"/>
</dbReference>
<sequence length="330" mass="38986">MEKLGIYTLANDVVFDQLVALLNSIEKNVSPDIPICVIPFDDNLDNVKREIEQRDNVSLFDNPESIKRWETFATEIWSKHPKANQTKQFWGKGHHHRFAAFDGDFDKFVFYDADSLAMQPLDKIFDKLNDYDFVFDDWEHRKPIETSALNISLIEKTGIFKEEQVRPKLHCSSLFGSKKGIFNEEELGKLRKRLINDNEITWIPRWWDDAFLFNYLTLRCDRPLYNFTLSENPQDRTGNCADADPFINVDNVLCNKQGLKPIHRIHYMNYSSADFASLTKGYDVNIRYQEEFLYYRFLKNPEQKPKELKKRSIFHKLKSKIKPIKNKLLD</sequence>
<dbReference type="InterPro" id="IPR054619">
    <property type="entry name" value="Npun_R2821-like"/>
</dbReference>
<reference evidence="2" key="1">
    <citation type="journal article" date="2013" name="Proc. Natl. Acad. Sci. U.S.A.">
        <title>Improving the coverage of the cyanobacterial phylum using diversity-driven genome sequencing.</title>
        <authorList>
            <person name="Shih P.M."/>
            <person name="Wu D."/>
            <person name="Latifi A."/>
            <person name="Axen S.D."/>
            <person name="Fewer D.P."/>
            <person name="Talla E."/>
            <person name="Calteau A."/>
            <person name="Cai F."/>
            <person name="Tandeau de Marsac N."/>
            <person name="Rippka R."/>
            <person name="Herdman M."/>
            <person name="Sivonen K."/>
            <person name="Coursin T."/>
            <person name="Laurent T."/>
            <person name="Goodwin L."/>
            <person name="Nolan M."/>
            <person name="Davenport K.W."/>
            <person name="Han C.S."/>
            <person name="Rubin E.M."/>
            <person name="Eisen J.A."/>
            <person name="Woyke T."/>
            <person name="Gugger M."/>
            <person name="Kerfeld C.A."/>
        </authorList>
    </citation>
    <scope>NUCLEOTIDE SEQUENCE [LARGE SCALE GENOMIC DNA]</scope>
    <source>
        <strain evidence="2">ATCC 29140 / PCC 7202</strain>
    </source>
</reference>
<accession>K9YKU0</accession>
<dbReference type="PATRIC" id="fig|292563.3.peg.752"/>
<dbReference type="EMBL" id="CP003940">
    <property type="protein sequence ID" value="AFZ46693.1"/>
    <property type="molecule type" value="Genomic_DNA"/>
</dbReference>